<evidence type="ECO:0000256" key="6">
    <source>
        <dbReference type="ARBA" id="ARBA00023002"/>
    </source>
</evidence>
<keyword evidence="7" id="KW-0503">Monooxygenase</keyword>
<dbReference type="SUPFAM" id="SSF51905">
    <property type="entry name" value="FAD/NAD(P)-binding domain"/>
    <property type="match status" value="1"/>
</dbReference>
<dbReference type="EMBL" id="JAATOP010000003">
    <property type="protein sequence ID" value="NIY72139.1"/>
    <property type="molecule type" value="Genomic_DNA"/>
</dbReference>
<proteinExistence type="inferred from homology"/>
<dbReference type="NCBIfam" id="TIGR01988">
    <property type="entry name" value="Ubi-OHases"/>
    <property type="match status" value="1"/>
</dbReference>
<gene>
    <name evidence="9" type="ORF">HCZ30_06785</name>
</gene>
<keyword evidence="5" id="KW-0274">FAD</keyword>
<dbReference type="InterPro" id="IPR002938">
    <property type="entry name" value="FAD-bd"/>
</dbReference>
<evidence type="ECO:0000259" key="8">
    <source>
        <dbReference type="Pfam" id="PF01494"/>
    </source>
</evidence>
<dbReference type="PANTHER" id="PTHR43876:SF7">
    <property type="entry name" value="UBIQUINONE BIOSYNTHESIS MONOOXYGENASE COQ6, MITOCHONDRIAL"/>
    <property type="match status" value="1"/>
</dbReference>
<evidence type="ECO:0000256" key="7">
    <source>
        <dbReference type="ARBA" id="ARBA00023033"/>
    </source>
</evidence>
<keyword evidence="4" id="KW-0285">Flavoprotein</keyword>
<comment type="cofactor">
    <cofactor evidence="1">
        <name>FAD</name>
        <dbReference type="ChEBI" id="CHEBI:57692"/>
    </cofactor>
</comment>
<dbReference type="InterPro" id="IPR051205">
    <property type="entry name" value="UbiH/COQ6_monooxygenase"/>
</dbReference>
<keyword evidence="6" id="KW-0560">Oxidoreductase</keyword>
<dbReference type="PRINTS" id="PR00420">
    <property type="entry name" value="RNGMNOXGNASE"/>
</dbReference>
<organism evidence="9 10">
    <name type="scientific">Marivivens donghaensis</name>
    <dbReference type="NCBI Taxonomy" id="1699413"/>
    <lineage>
        <taxon>Bacteria</taxon>
        <taxon>Pseudomonadati</taxon>
        <taxon>Pseudomonadota</taxon>
        <taxon>Alphaproteobacteria</taxon>
        <taxon>Rhodobacterales</taxon>
        <taxon>Paracoccaceae</taxon>
        <taxon>Marivivens group</taxon>
        <taxon>Marivivens</taxon>
    </lineage>
</organism>
<dbReference type="PANTHER" id="PTHR43876">
    <property type="entry name" value="UBIQUINONE BIOSYNTHESIS MONOOXYGENASE COQ6, MITOCHONDRIAL"/>
    <property type="match status" value="1"/>
</dbReference>
<evidence type="ECO:0000313" key="10">
    <source>
        <dbReference type="Proteomes" id="UP000709466"/>
    </source>
</evidence>
<dbReference type="Pfam" id="PF01494">
    <property type="entry name" value="FAD_binding_3"/>
    <property type="match status" value="1"/>
</dbReference>
<evidence type="ECO:0000256" key="4">
    <source>
        <dbReference type="ARBA" id="ARBA00022630"/>
    </source>
</evidence>
<comment type="similarity">
    <text evidence="3">Belongs to the UbiH/COQ6 family.</text>
</comment>
<dbReference type="InterPro" id="IPR010971">
    <property type="entry name" value="UbiH/COQ6"/>
</dbReference>
<evidence type="ECO:0000256" key="1">
    <source>
        <dbReference type="ARBA" id="ARBA00001974"/>
    </source>
</evidence>
<dbReference type="RefSeq" id="WP_167637521.1">
    <property type="nucleotide sequence ID" value="NZ_JAATOP010000003.1"/>
</dbReference>
<feature type="domain" description="FAD-binding" evidence="8">
    <location>
        <begin position="6"/>
        <end position="352"/>
    </location>
</feature>
<reference evidence="9 10" key="1">
    <citation type="submission" date="2020-03" db="EMBL/GenBank/DDBJ databases">
        <title>Bacterial isolates of synthetic phycosphere.</title>
        <authorList>
            <person name="Fu H."/>
            <person name="Moran M.A."/>
        </authorList>
    </citation>
    <scope>NUCLEOTIDE SEQUENCE [LARGE SCALE GENOMIC DNA]</scope>
    <source>
        <strain evidence="9 10">HF1</strain>
    </source>
</reference>
<evidence type="ECO:0000256" key="3">
    <source>
        <dbReference type="ARBA" id="ARBA00005349"/>
    </source>
</evidence>
<evidence type="ECO:0000256" key="2">
    <source>
        <dbReference type="ARBA" id="ARBA00004749"/>
    </source>
</evidence>
<dbReference type="NCBIfam" id="NF005691">
    <property type="entry name" value="PRK07494.1"/>
    <property type="match status" value="1"/>
</dbReference>
<protein>
    <submittedName>
        <fullName evidence="9">UbiH/UbiF family hydroxylase</fullName>
    </submittedName>
</protein>
<dbReference type="Gene3D" id="3.50.50.60">
    <property type="entry name" value="FAD/NAD(P)-binding domain"/>
    <property type="match status" value="2"/>
</dbReference>
<evidence type="ECO:0000313" key="9">
    <source>
        <dbReference type="EMBL" id="NIY72139.1"/>
    </source>
</evidence>
<comment type="pathway">
    <text evidence="2">Cofactor biosynthesis; ubiquinone biosynthesis.</text>
</comment>
<sequence>MERISCDILVAGGGVAGLSCAAAFATAGFSVVCVDPAPPVTDNQSVGSDHRTTAFFQGSRNFLADAGIWERLDPQAAPLQVMRIVDAGGEEPEPRVIKDFNAADISELPFGWNLPNWLLRREMVARLEDLPNCDFRAGTGFKSMVTRETEALVNLTDGTQVRCKLVIGADGRNSAVRQAAGIGAKTTRYGQKAVVFAVTHPEPHNNVSTEVHRSGGPFTLVPLPDLDGKPRSAVVWMESGAEALRLRDLPEEDFNAAATERSAGIYGPLTLVGQRQAWPIIAQVANRMSAQRVALVAEAAHVVPPIGAQGLNMSLGDMITLLDLAKARPDGLGDEKMLDAYERRRHPEVQLRVRGVDALNRASIAGGQGLRDMRAKGIEALYAMTPVRKALMELGLGAR</sequence>
<accession>A0ABX0VWE7</accession>
<dbReference type="Proteomes" id="UP000709466">
    <property type="component" value="Unassembled WGS sequence"/>
</dbReference>
<dbReference type="InterPro" id="IPR036188">
    <property type="entry name" value="FAD/NAD-bd_sf"/>
</dbReference>
<keyword evidence="10" id="KW-1185">Reference proteome</keyword>
<comment type="caution">
    <text evidence="9">The sequence shown here is derived from an EMBL/GenBank/DDBJ whole genome shotgun (WGS) entry which is preliminary data.</text>
</comment>
<name>A0ABX0VWE7_9RHOB</name>
<evidence type="ECO:0000256" key="5">
    <source>
        <dbReference type="ARBA" id="ARBA00022827"/>
    </source>
</evidence>
<dbReference type="PROSITE" id="PS51257">
    <property type="entry name" value="PROKAR_LIPOPROTEIN"/>
    <property type="match status" value="1"/>
</dbReference>